<keyword evidence="1" id="KW-0732">Signal</keyword>
<dbReference type="EMBL" id="JBBVGT010000002">
    <property type="protein sequence ID" value="MFB5944510.1"/>
    <property type="molecule type" value="Genomic_DNA"/>
</dbReference>
<evidence type="ECO:0000256" key="1">
    <source>
        <dbReference type="SAM" id="SignalP"/>
    </source>
</evidence>
<reference evidence="2 3" key="1">
    <citation type="submission" date="2024-04" db="EMBL/GenBank/DDBJ databases">
        <title>Albibacterium profundi sp. nov., isolated from sediment of the Challenger Deep of Mariana Trench.</title>
        <authorList>
            <person name="Wang Y."/>
        </authorList>
    </citation>
    <scope>NUCLEOTIDE SEQUENCE [LARGE SCALE GENOMIC DNA]</scope>
    <source>
        <strain evidence="2 3">RHL897</strain>
    </source>
</reference>
<organism evidence="2 3">
    <name type="scientific">Albibacterium profundi</name>
    <dbReference type="NCBI Taxonomy" id="3134906"/>
    <lineage>
        <taxon>Bacteria</taxon>
        <taxon>Pseudomonadati</taxon>
        <taxon>Bacteroidota</taxon>
        <taxon>Sphingobacteriia</taxon>
        <taxon>Sphingobacteriales</taxon>
        <taxon>Sphingobacteriaceae</taxon>
        <taxon>Albibacterium</taxon>
    </lineage>
</organism>
<gene>
    <name evidence="2" type="ORF">WKR92_01550</name>
</gene>
<feature type="signal peptide" evidence="1">
    <location>
        <begin position="1"/>
        <end position="22"/>
    </location>
</feature>
<evidence type="ECO:0000313" key="2">
    <source>
        <dbReference type="EMBL" id="MFB5944510.1"/>
    </source>
</evidence>
<sequence length="229" mass="25073">MKKNIFLAFGLFAFFSLNNAFAQFSRPVSVGVGAGGTLSLADLGNSDIRFAGHVDVDGLITPFISVGVHGEKGIMSAYGWNSEFENRYYTINGNVKVRLGQFLSLPKNYSNYTLRASIFNQILANIYVGGGVGLFKSSIENNIDPNYTESISNNGGEVSDDLNSGNLVIPLNIGLDIPLGRTLYGPRWAINLNYQHSLLPKDNLDGVINRKDDQYSYLSLGVKMALFNR</sequence>
<dbReference type="RefSeq" id="WP_375556075.1">
    <property type="nucleotide sequence ID" value="NZ_JBBVGT010000002.1"/>
</dbReference>
<name>A0ABV5CD06_9SPHI</name>
<proteinExistence type="predicted"/>
<protein>
    <recommendedName>
        <fullName evidence="4">Outer membrane protein beta-barrel domain-containing protein</fullName>
    </recommendedName>
</protein>
<comment type="caution">
    <text evidence="2">The sequence shown here is derived from an EMBL/GenBank/DDBJ whole genome shotgun (WGS) entry which is preliminary data.</text>
</comment>
<feature type="chain" id="PRO_5047498631" description="Outer membrane protein beta-barrel domain-containing protein" evidence="1">
    <location>
        <begin position="23"/>
        <end position="229"/>
    </location>
</feature>
<evidence type="ECO:0008006" key="4">
    <source>
        <dbReference type="Google" id="ProtNLM"/>
    </source>
</evidence>
<accession>A0ABV5CD06</accession>
<dbReference type="Proteomes" id="UP001580928">
    <property type="component" value="Unassembled WGS sequence"/>
</dbReference>
<evidence type="ECO:0000313" key="3">
    <source>
        <dbReference type="Proteomes" id="UP001580928"/>
    </source>
</evidence>
<keyword evidence="3" id="KW-1185">Reference proteome</keyword>